<evidence type="ECO:0000256" key="6">
    <source>
        <dbReference type="ARBA" id="ARBA00022723"/>
    </source>
</evidence>
<dbReference type="InterPro" id="IPR033708">
    <property type="entry name" value="Anticodon_Ile_BEm"/>
</dbReference>
<dbReference type="EMBL" id="QOPC01000027">
    <property type="protein sequence ID" value="RCL37239.1"/>
    <property type="molecule type" value="Genomic_DNA"/>
</dbReference>
<feature type="binding site" evidence="14">
    <location>
        <position position="886"/>
    </location>
    <ligand>
        <name>Zn(2+)</name>
        <dbReference type="ChEBI" id="CHEBI:29105"/>
    </ligand>
</feature>
<proteinExistence type="inferred from homology"/>
<dbReference type="InterPro" id="IPR013155">
    <property type="entry name" value="M/V/L/I-tRNA-synth_anticd-bd"/>
</dbReference>
<dbReference type="HAMAP" id="MF_02002">
    <property type="entry name" value="Ile_tRNA_synth_type1"/>
    <property type="match status" value="1"/>
</dbReference>
<evidence type="ECO:0000256" key="4">
    <source>
        <dbReference type="ARBA" id="ARBA00022490"/>
    </source>
</evidence>
<feature type="domain" description="Aminoacyl-tRNA synthetase class Ia" evidence="15">
    <location>
        <begin position="29"/>
        <end position="637"/>
    </location>
</feature>
<evidence type="ECO:0000256" key="10">
    <source>
        <dbReference type="ARBA" id="ARBA00022917"/>
    </source>
</evidence>
<keyword evidence="5 14" id="KW-0436">Ligase</keyword>
<evidence type="ECO:0000259" key="15">
    <source>
        <dbReference type="Pfam" id="PF00133"/>
    </source>
</evidence>
<dbReference type="SUPFAM" id="SSF52374">
    <property type="entry name" value="Nucleotidylyl transferase"/>
    <property type="match status" value="1"/>
</dbReference>
<feature type="binding site" evidence="14">
    <location>
        <position position="906"/>
    </location>
    <ligand>
        <name>Zn(2+)</name>
        <dbReference type="ChEBI" id="CHEBI:29105"/>
    </ligand>
</feature>
<organism evidence="18 19">
    <name type="scientific">SAR86 cluster bacterium</name>
    <dbReference type="NCBI Taxonomy" id="2030880"/>
    <lineage>
        <taxon>Bacteria</taxon>
        <taxon>Pseudomonadati</taxon>
        <taxon>Pseudomonadota</taxon>
        <taxon>Gammaproteobacteria</taxon>
        <taxon>SAR86 cluster</taxon>
    </lineage>
</organism>
<feature type="domain" description="Zinc finger FPG/IleRS-type" evidence="16">
    <location>
        <begin position="883"/>
        <end position="911"/>
    </location>
</feature>
<evidence type="ECO:0000313" key="18">
    <source>
        <dbReference type="EMBL" id="RCL37239.1"/>
    </source>
</evidence>
<dbReference type="PROSITE" id="PS00178">
    <property type="entry name" value="AA_TRNA_LIGASE_I"/>
    <property type="match status" value="1"/>
</dbReference>
<dbReference type="Gene3D" id="3.90.740.10">
    <property type="entry name" value="Valyl/Leucyl/Isoleucyl-tRNA synthetase, editing domain"/>
    <property type="match status" value="1"/>
</dbReference>
<comment type="similarity">
    <text evidence="2 14">Belongs to the class-I aminoacyl-tRNA synthetase family. IleS type 1 subfamily.</text>
</comment>
<dbReference type="GO" id="GO:0005829">
    <property type="term" value="C:cytosol"/>
    <property type="evidence" value="ECO:0007669"/>
    <property type="project" value="TreeGrafter"/>
</dbReference>
<dbReference type="Proteomes" id="UP000253032">
    <property type="component" value="Unassembled WGS sequence"/>
</dbReference>
<protein>
    <recommendedName>
        <fullName evidence="14">Isoleucine--tRNA ligase</fullName>
        <ecNumber evidence="14">6.1.1.5</ecNumber>
    </recommendedName>
    <alternativeName>
        <fullName evidence="14">Isoleucyl-tRNA synthetase</fullName>
        <shortName evidence="14">IleRS</shortName>
    </alternativeName>
</protein>
<gene>
    <name evidence="14" type="primary">ileS</name>
    <name evidence="18" type="ORF">DBW98_04160</name>
</gene>
<name>A0A368BIV0_9GAMM</name>
<feature type="short sequence motif" description="'KMSKS' region" evidence="14">
    <location>
        <begin position="601"/>
        <end position="605"/>
    </location>
</feature>
<dbReference type="GO" id="GO:0004822">
    <property type="term" value="F:isoleucine-tRNA ligase activity"/>
    <property type="evidence" value="ECO:0007669"/>
    <property type="project" value="UniProtKB-UniRule"/>
</dbReference>
<evidence type="ECO:0000259" key="17">
    <source>
        <dbReference type="Pfam" id="PF08264"/>
    </source>
</evidence>
<dbReference type="InterPro" id="IPR050081">
    <property type="entry name" value="Ile-tRNA_ligase"/>
</dbReference>
<evidence type="ECO:0000256" key="1">
    <source>
        <dbReference type="ARBA" id="ARBA00004496"/>
    </source>
</evidence>
<keyword evidence="11 14" id="KW-0030">Aminoacyl-tRNA synthetase</keyword>
<sequence length="923" mass="104961">MSKEYRDTLNLPQTDLSMKAGLPNKEPEILAFWNSINLYQKIREQNRGKEQFILHDGPPYANGDIHLGHAVNKTLKDITVKFQSFMGKDAPYVPGWDCHGLPIELNVEKKHGRGSDLVRDKTTFIKACREYAQSQVNKQKEDFVRLGVLGDWENPYLSLQKTFEADTVRALGRIIANGHLEKGEKPVHFCMDCRSALAEAEVEYMDKQSHSIDVKFEVSPQSIESVLESFQVKGIKEVHFVIWTTTPWTIPSNVAVCIHEEIEYVLVRGGNANFIIARDLMDACSERWDLELEILGSVLGKDIKNITMKHPLYKRESKLLHGDHVTTENGTGCVHTAPAHGLDDYFICNKHGLESVKALDNRGLFREEYGPLSGLSTKKGDPIVIELLEKNEALLASKPYDHSYPHCWRHKSPVIFMSTPQWFISMKKSGLIDGAINAVTNVNWEPSWGEERILSMLEDRPDWCISRQRNWGVPITLIIHNETGEVHPKQNLLFNQIADVIEEEGIEGWDNLELDTLIDDAESYSKVHDTLDVWFDSGVTHMCVLDKLYGADVIADLYLEGSDQHRGWFQSSLLTGIATNGMAPYRSVLTHGFVVDEEGRKQSKSLGNTISPQKVWDTLGADILRLWIASTDFRSEMVASDEIFKRVADQYRRIRNTFRFLLGNISDFDATSDSIELDNLLELDKWILSELALLQEDILGLYKSYSYHQAMQRIHNFCVNQLGGIYLDIIKDRQYTTQKNSEIRRSAQTAMKIIIDQLVVLVSPVLSFTAEEIWQGNDFLLAEADSVFLATLKTLKDFDSDLSNEDWARLLKIKDEVNQAIEDARSSGIIKGSLDASIELKLEVKDFELIEKFASEIHFFFIVSECVISNEDSFGVSVFMASSEKCVRCWHRHESVGSSKKHPELCNRCEQNIEGPGEDRRFA</sequence>
<feature type="short sequence motif" description="'HIGH' region" evidence="14">
    <location>
        <begin position="59"/>
        <end position="69"/>
    </location>
</feature>
<dbReference type="SUPFAM" id="SSF47323">
    <property type="entry name" value="Anticodon-binding domain of a subclass of class I aminoacyl-tRNA synthetases"/>
    <property type="match status" value="1"/>
</dbReference>
<feature type="binding site" evidence="14">
    <location>
        <position position="604"/>
    </location>
    <ligand>
        <name>ATP</name>
        <dbReference type="ChEBI" id="CHEBI:30616"/>
    </ligand>
</feature>
<dbReference type="PRINTS" id="PR00984">
    <property type="entry name" value="TRNASYNTHILE"/>
</dbReference>
<evidence type="ECO:0000256" key="13">
    <source>
        <dbReference type="ARBA" id="ARBA00048359"/>
    </source>
</evidence>
<evidence type="ECO:0000256" key="12">
    <source>
        <dbReference type="ARBA" id="ARBA00025217"/>
    </source>
</evidence>
<feature type="binding site" evidence="14">
    <location>
        <position position="560"/>
    </location>
    <ligand>
        <name>L-isoleucyl-5'-AMP</name>
        <dbReference type="ChEBI" id="CHEBI:178002"/>
    </ligand>
</feature>
<dbReference type="EC" id="6.1.1.5" evidence="14"/>
<dbReference type="InterPro" id="IPR009008">
    <property type="entry name" value="Val/Leu/Ile-tRNA-synth_edit"/>
</dbReference>
<dbReference type="CDD" id="cd07960">
    <property type="entry name" value="Anticodon_Ia_Ile_BEm"/>
    <property type="match status" value="1"/>
</dbReference>
<dbReference type="CDD" id="cd00818">
    <property type="entry name" value="IleRS_core"/>
    <property type="match status" value="1"/>
</dbReference>
<dbReference type="InterPro" id="IPR010663">
    <property type="entry name" value="Znf_FPG/IleRS"/>
</dbReference>
<dbReference type="GO" id="GO:0005524">
    <property type="term" value="F:ATP binding"/>
    <property type="evidence" value="ECO:0007669"/>
    <property type="project" value="UniProtKB-UniRule"/>
</dbReference>
<keyword evidence="6 14" id="KW-0479">Metal-binding</keyword>
<evidence type="ECO:0000256" key="9">
    <source>
        <dbReference type="ARBA" id="ARBA00022840"/>
    </source>
</evidence>
<comment type="cofactor">
    <cofactor evidence="14">
        <name>Zn(2+)</name>
        <dbReference type="ChEBI" id="CHEBI:29105"/>
    </cofactor>
    <text evidence="14">Binds 1 zinc ion per subunit.</text>
</comment>
<keyword evidence="7 14" id="KW-0547">Nucleotide-binding</keyword>
<keyword evidence="10 14" id="KW-0648">Protein biosynthesis</keyword>
<dbReference type="Pfam" id="PF00133">
    <property type="entry name" value="tRNA-synt_1"/>
    <property type="match status" value="1"/>
</dbReference>
<feature type="domain" description="Methionyl/Valyl/Leucyl/Isoleucyl-tRNA synthetase anticodon-binding" evidence="17">
    <location>
        <begin position="684"/>
        <end position="839"/>
    </location>
</feature>
<feature type="binding site" evidence="14">
    <location>
        <position position="909"/>
    </location>
    <ligand>
        <name>Zn(2+)</name>
        <dbReference type="ChEBI" id="CHEBI:29105"/>
    </ligand>
</feature>
<dbReference type="InterPro" id="IPR001412">
    <property type="entry name" value="aa-tRNA-synth_I_CS"/>
</dbReference>
<evidence type="ECO:0000256" key="11">
    <source>
        <dbReference type="ARBA" id="ARBA00023146"/>
    </source>
</evidence>
<evidence type="ECO:0000313" key="19">
    <source>
        <dbReference type="Proteomes" id="UP000253032"/>
    </source>
</evidence>
<dbReference type="NCBIfam" id="TIGR00392">
    <property type="entry name" value="ileS"/>
    <property type="match status" value="1"/>
</dbReference>
<dbReference type="InterPro" id="IPR002301">
    <property type="entry name" value="Ile-tRNA-ligase"/>
</dbReference>
<dbReference type="GO" id="GO:0008270">
    <property type="term" value="F:zinc ion binding"/>
    <property type="evidence" value="ECO:0007669"/>
    <property type="project" value="UniProtKB-UniRule"/>
</dbReference>
<dbReference type="InterPro" id="IPR023585">
    <property type="entry name" value="Ile-tRNA-ligase_type1"/>
</dbReference>
<dbReference type="PANTHER" id="PTHR42765">
    <property type="entry name" value="SOLEUCYL-TRNA SYNTHETASE"/>
    <property type="match status" value="1"/>
</dbReference>
<comment type="subcellular location">
    <subcellularLocation>
        <location evidence="1 14">Cytoplasm</location>
    </subcellularLocation>
</comment>
<keyword evidence="4 14" id="KW-0963">Cytoplasm</keyword>
<comment type="caution">
    <text evidence="18">The sequence shown here is derived from an EMBL/GenBank/DDBJ whole genome shotgun (WGS) entry which is preliminary data.</text>
</comment>
<dbReference type="Pfam" id="PF08264">
    <property type="entry name" value="Anticodon_1"/>
    <property type="match status" value="1"/>
</dbReference>
<comment type="catalytic activity">
    <reaction evidence="13 14">
        <text>tRNA(Ile) + L-isoleucine + ATP = L-isoleucyl-tRNA(Ile) + AMP + diphosphate</text>
        <dbReference type="Rhea" id="RHEA:11060"/>
        <dbReference type="Rhea" id="RHEA-COMP:9666"/>
        <dbReference type="Rhea" id="RHEA-COMP:9695"/>
        <dbReference type="ChEBI" id="CHEBI:30616"/>
        <dbReference type="ChEBI" id="CHEBI:33019"/>
        <dbReference type="ChEBI" id="CHEBI:58045"/>
        <dbReference type="ChEBI" id="CHEBI:78442"/>
        <dbReference type="ChEBI" id="CHEBI:78528"/>
        <dbReference type="ChEBI" id="CHEBI:456215"/>
        <dbReference type="EC" id="6.1.1.5"/>
    </reaction>
</comment>
<accession>A0A368BIV0</accession>
<dbReference type="FunFam" id="3.40.50.620:FF:000042">
    <property type="entry name" value="Isoleucine--tRNA ligase"/>
    <property type="match status" value="1"/>
</dbReference>
<dbReference type="FunFam" id="3.40.50.620:FF:000048">
    <property type="entry name" value="Isoleucine--tRNA ligase"/>
    <property type="match status" value="1"/>
</dbReference>
<dbReference type="InterPro" id="IPR009080">
    <property type="entry name" value="tRNAsynth_Ia_anticodon-bd"/>
</dbReference>
<dbReference type="SUPFAM" id="SSF50677">
    <property type="entry name" value="ValRS/IleRS/LeuRS editing domain"/>
    <property type="match status" value="1"/>
</dbReference>
<keyword evidence="9 14" id="KW-0067">ATP-binding</keyword>
<evidence type="ECO:0000259" key="16">
    <source>
        <dbReference type="Pfam" id="PF06827"/>
    </source>
</evidence>
<dbReference type="PANTHER" id="PTHR42765:SF1">
    <property type="entry name" value="ISOLEUCINE--TRNA LIGASE, MITOCHONDRIAL"/>
    <property type="match status" value="1"/>
</dbReference>
<dbReference type="InterPro" id="IPR002300">
    <property type="entry name" value="aa-tRNA-synth_Ia"/>
</dbReference>
<dbReference type="GO" id="GO:0002161">
    <property type="term" value="F:aminoacyl-tRNA deacylase activity"/>
    <property type="evidence" value="ECO:0007669"/>
    <property type="project" value="InterPro"/>
</dbReference>
<reference evidence="18 19" key="1">
    <citation type="journal article" date="2018" name="Microbiome">
        <title>Fine metagenomic profile of the Mediterranean stratified and mixed water columns revealed by assembly and recruitment.</title>
        <authorList>
            <person name="Haro-Moreno J.M."/>
            <person name="Lopez-Perez M."/>
            <person name="De La Torre J.R."/>
            <person name="Picazo A."/>
            <person name="Camacho A."/>
            <person name="Rodriguez-Valera F."/>
        </authorList>
    </citation>
    <scope>NUCLEOTIDE SEQUENCE [LARGE SCALE GENOMIC DNA]</scope>
    <source>
        <strain evidence="18">MED-G84</strain>
    </source>
</reference>
<dbReference type="InterPro" id="IPR014729">
    <property type="entry name" value="Rossmann-like_a/b/a_fold"/>
</dbReference>
<evidence type="ECO:0000256" key="5">
    <source>
        <dbReference type="ARBA" id="ARBA00022598"/>
    </source>
</evidence>
<dbReference type="GO" id="GO:0000049">
    <property type="term" value="F:tRNA binding"/>
    <property type="evidence" value="ECO:0007669"/>
    <property type="project" value="InterPro"/>
</dbReference>
<dbReference type="Pfam" id="PF06827">
    <property type="entry name" value="zf-FPG_IleRS"/>
    <property type="match status" value="1"/>
</dbReference>
<comment type="function">
    <text evidence="12 14">Catalyzes the attachment of isoleucine to tRNA(Ile). As IleRS can inadvertently accommodate and process structurally similar amino acids such as valine, to avoid such errors it has two additional distinct tRNA(Ile)-dependent editing activities. One activity is designated as 'pretransfer' editing and involves the hydrolysis of activated Val-AMP. The other activity is designated 'posttransfer' editing and involves deacylation of mischarged Val-tRNA(Ile).</text>
</comment>
<evidence type="ECO:0000256" key="8">
    <source>
        <dbReference type="ARBA" id="ARBA00022833"/>
    </source>
</evidence>
<dbReference type="GO" id="GO:0006428">
    <property type="term" value="P:isoleucyl-tRNA aminoacylation"/>
    <property type="evidence" value="ECO:0007669"/>
    <property type="project" value="UniProtKB-UniRule"/>
</dbReference>
<keyword evidence="8 14" id="KW-0862">Zinc</keyword>
<evidence type="ECO:0000256" key="14">
    <source>
        <dbReference type="HAMAP-Rule" id="MF_02002"/>
    </source>
</evidence>
<comment type="subunit">
    <text evidence="3 14">Monomer.</text>
</comment>
<dbReference type="Gene3D" id="1.10.730.20">
    <property type="match status" value="1"/>
</dbReference>
<dbReference type="Gene3D" id="3.40.50.620">
    <property type="entry name" value="HUPs"/>
    <property type="match status" value="2"/>
</dbReference>
<comment type="domain">
    <text evidence="14">IleRS has two distinct active sites: one for aminoacylation and one for editing. The misactivated valine is translocated from the active site to the editing site, which sterically excludes the correctly activated isoleucine. The single editing site contains two valyl binding pockets, one specific for each substrate (Val-AMP or Val-tRNA(Ile)).</text>
</comment>
<evidence type="ECO:0000256" key="2">
    <source>
        <dbReference type="ARBA" id="ARBA00006887"/>
    </source>
</evidence>
<feature type="binding site" evidence="14">
    <location>
        <position position="889"/>
    </location>
    <ligand>
        <name>Zn(2+)</name>
        <dbReference type="ChEBI" id="CHEBI:29105"/>
    </ligand>
</feature>
<dbReference type="AlphaFoldDB" id="A0A368BIV0"/>
<evidence type="ECO:0000256" key="7">
    <source>
        <dbReference type="ARBA" id="ARBA00022741"/>
    </source>
</evidence>
<evidence type="ECO:0000256" key="3">
    <source>
        <dbReference type="ARBA" id="ARBA00011245"/>
    </source>
</evidence>